<evidence type="ECO:0000313" key="4">
    <source>
        <dbReference type="Proteomes" id="UP001628179"/>
    </source>
</evidence>
<dbReference type="RefSeq" id="XP_070920406.1">
    <property type="nucleotide sequence ID" value="XM_071064305.1"/>
</dbReference>
<keyword evidence="1" id="KW-1133">Transmembrane helix</keyword>
<evidence type="ECO:0000256" key="1">
    <source>
        <dbReference type="SAM" id="Phobius"/>
    </source>
</evidence>
<name>A0ABQ0GLQ3_9PEZI</name>
<dbReference type="EMBL" id="BAAFSV010000005">
    <property type="protein sequence ID" value="GAB1318676.1"/>
    <property type="molecule type" value="Genomic_DNA"/>
</dbReference>
<protein>
    <recommendedName>
        <fullName evidence="2">DUF6594 domain-containing protein</fullName>
    </recommendedName>
</protein>
<dbReference type="InterPro" id="IPR046529">
    <property type="entry name" value="DUF6594"/>
</dbReference>
<dbReference type="Pfam" id="PF20237">
    <property type="entry name" value="DUF6594"/>
    <property type="match status" value="1"/>
</dbReference>
<keyword evidence="1" id="KW-0812">Transmembrane</keyword>
<dbReference type="GeneID" id="98179628"/>
<accession>A0ABQ0GLQ3</accession>
<reference evidence="3 4" key="1">
    <citation type="submission" date="2024-09" db="EMBL/GenBank/DDBJ databases">
        <title>Itraconazole resistance in Madurella fahalii resulting from another homologue of gene encoding cytochrome P450 14-alpha sterol demethylase (CYP51).</title>
        <authorList>
            <person name="Yoshioka I."/>
            <person name="Fahal A.H."/>
            <person name="Kaneko S."/>
            <person name="Yaguchi T."/>
        </authorList>
    </citation>
    <scope>NUCLEOTIDE SEQUENCE [LARGE SCALE GENOMIC DNA]</scope>
    <source>
        <strain evidence="3 4">IFM 68171</strain>
    </source>
</reference>
<gene>
    <name evidence="3" type="ORF">MFIFM68171_08886</name>
</gene>
<sequence>MDKVKEETLATVDPISKSVVDAGRKHIFYANERGERFNITAVHRMNMHYLRKRILDETASILNKGAMDDENSKSLTSLIQDYCTAAKDRELMRDWAYRDWDNNPFHLKAERSMERDLFNHLKSSGVQPEKVHSIPSNNDSSMPDLPGGPWDYPSAARTRRQRYSLAVLGGIILNAPMILMVLIPGTAVSLVTVGVCTIIFAVASSYFSPTKLPVDLLAATAAYAAVLVVFVGGTTGCGSQS</sequence>
<dbReference type="Proteomes" id="UP001628179">
    <property type="component" value="Unassembled WGS sequence"/>
</dbReference>
<evidence type="ECO:0000313" key="3">
    <source>
        <dbReference type="EMBL" id="GAB1318676.1"/>
    </source>
</evidence>
<evidence type="ECO:0000259" key="2">
    <source>
        <dbReference type="Pfam" id="PF20237"/>
    </source>
</evidence>
<keyword evidence="1" id="KW-0472">Membrane</keyword>
<proteinExistence type="predicted"/>
<feature type="domain" description="DUF6594" evidence="2">
    <location>
        <begin position="96"/>
        <end position="228"/>
    </location>
</feature>
<keyword evidence="4" id="KW-1185">Reference proteome</keyword>
<comment type="caution">
    <text evidence="3">The sequence shown here is derived from an EMBL/GenBank/DDBJ whole genome shotgun (WGS) entry which is preliminary data.</text>
</comment>
<feature type="transmembrane region" description="Helical" evidence="1">
    <location>
        <begin position="214"/>
        <end position="233"/>
    </location>
</feature>
<feature type="transmembrane region" description="Helical" evidence="1">
    <location>
        <begin position="189"/>
        <end position="207"/>
    </location>
</feature>
<organism evidence="3 4">
    <name type="scientific">Madurella fahalii</name>
    <dbReference type="NCBI Taxonomy" id="1157608"/>
    <lineage>
        <taxon>Eukaryota</taxon>
        <taxon>Fungi</taxon>
        <taxon>Dikarya</taxon>
        <taxon>Ascomycota</taxon>
        <taxon>Pezizomycotina</taxon>
        <taxon>Sordariomycetes</taxon>
        <taxon>Sordariomycetidae</taxon>
        <taxon>Sordariales</taxon>
        <taxon>Sordariales incertae sedis</taxon>
        <taxon>Madurella</taxon>
    </lineage>
</organism>
<feature type="transmembrane region" description="Helical" evidence="1">
    <location>
        <begin position="163"/>
        <end position="183"/>
    </location>
</feature>